<name>A0A8T0FX06_ARGBR</name>
<accession>A0A8T0FX06</accession>
<gene>
    <name evidence="1" type="ORF">HNY73_003109</name>
</gene>
<dbReference type="Proteomes" id="UP000807504">
    <property type="component" value="Unassembled WGS sequence"/>
</dbReference>
<sequence length="76" mass="8441">MCRSSSSPVQDCCVPCVPLTYELKMIQTDVTSLKSVHSSTNSDIQEFQTAEENDENGPNLIKITETCPLPKIIHML</sequence>
<evidence type="ECO:0000313" key="2">
    <source>
        <dbReference type="Proteomes" id="UP000807504"/>
    </source>
</evidence>
<organism evidence="1 2">
    <name type="scientific">Argiope bruennichi</name>
    <name type="common">Wasp spider</name>
    <name type="synonym">Aranea bruennichi</name>
    <dbReference type="NCBI Taxonomy" id="94029"/>
    <lineage>
        <taxon>Eukaryota</taxon>
        <taxon>Metazoa</taxon>
        <taxon>Ecdysozoa</taxon>
        <taxon>Arthropoda</taxon>
        <taxon>Chelicerata</taxon>
        <taxon>Arachnida</taxon>
        <taxon>Araneae</taxon>
        <taxon>Araneomorphae</taxon>
        <taxon>Entelegynae</taxon>
        <taxon>Araneoidea</taxon>
        <taxon>Araneidae</taxon>
        <taxon>Argiope</taxon>
    </lineage>
</organism>
<protein>
    <submittedName>
        <fullName evidence="1">Uncharacterized protein</fullName>
    </submittedName>
</protein>
<dbReference type="AlphaFoldDB" id="A0A8T0FX06"/>
<keyword evidence="2" id="KW-1185">Reference proteome</keyword>
<reference evidence="1" key="2">
    <citation type="submission" date="2020-06" db="EMBL/GenBank/DDBJ databases">
        <authorList>
            <person name="Sheffer M."/>
        </authorList>
    </citation>
    <scope>NUCLEOTIDE SEQUENCE</scope>
</reference>
<reference evidence="1" key="1">
    <citation type="journal article" date="2020" name="bioRxiv">
        <title>Chromosome-level reference genome of the European wasp spider Argiope bruennichi: a resource for studies on range expansion and evolutionary adaptation.</title>
        <authorList>
            <person name="Sheffer M.M."/>
            <person name="Hoppe A."/>
            <person name="Krehenwinkel H."/>
            <person name="Uhl G."/>
            <person name="Kuss A.W."/>
            <person name="Jensen L."/>
            <person name="Jensen C."/>
            <person name="Gillespie R.G."/>
            <person name="Hoff K.J."/>
            <person name="Prost S."/>
        </authorList>
    </citation>
    <scope>NUCLEOTIDE SEQUENCE</scope>
</reference>
<evidence type="ECO:0000313" key="1">
    <source>
        <dbReference type="EMBL" id="KAF8795236.1"/>
    </source>
</evidence>
<dbReference type="EMBL" id="JABXBU010000002">
    <property type="protein sequence ID" value="KAF8795236.1"/>
    <property type="molecule type" value="Genomic_DNA"/>
</dbReference>
<proteinExistence type="predicted"/>
<comment type="caution">
    <text evidence="1">The sequence shown here is derived from an EMBL/GenBank/DDBJ whole genome shotgun (WGS) entry which is preliminary data.</text>
</comment>